<evidence type="ECO:0000259" key="1">
    <source>
        <dbReference type="Pfam" id="PF12680"/>
    </source>
</evidence>
<dbReference type="Proteomes" id="UP000249204">
    <property type="component" value="Unassembled WGS sequence"/>
</dbReference>
<dbReference type="InterPro" id="IPR037401">
    <property type="entry name" value="SnoaL-like"/>
</dbReference>
<evidence type="ECO:0000313" key="3">
    <source>
        <dbReference type="Proteomes" id="UP000249204"/>
    </source>
</evidence>
<evidence type="ECO:0000313" key="2">
    <source>
        <dbReference type="EMBL" id="PZT53286.1"/>
    </source>
</evidence>
<dbReference type="RefSeq" id="WP_111272615.1">
    <property type="nucleotide sequence ID" value="NZ_QKWW01000074.1"/>
</dbReference>
<dbReference type="SUPFAM" id="SSF54427">
    <property type="entry name" value="NTF2-like"/>
    <property type="match status" value="1"/>
</dbReference>
<name>A0A2W6P564_9BACL</name>
<accession>A0A2W6P564</accession>
<dbReference type="Pfam" id="PF12680">
    <property type="entry name" value="SnoaL_2"/>
    <property type="match status" value="1"/>
</dbReference>
<organism evidence="2 3">
    <name type="scientific">Paenibacillus silvae</name>
    <dbReference type="NCBI Taxonomy" id="1325358"/>
    <lineage>
        <taxon>Bacteria</taxon>
        <taxon>Bacillati</taxon>
        <taxon>Bacillota</taxon>
        <taxon>Bacilli</taxon>
        <taxon>Bacillales</taxon>
        <taxon>Paenibacillaceae</taxon>
        <taxon>Paenibacillus</taxon>
    </lineage>
</organism>
<comment type="caution">
    <text evidence="2">The sequence shown here is derived from an EMBL/GenBank/DDBJ whole genome shotgun (WGS) entry which is preliminary data.</text>
</comment>
<dbReference type="Gene3D" id="3.10.450.50">
    <property type="match status" value="1"/>
</dbReference>
<reference evidence="2 3" key="1">
    <citation type="submission" date="2018-06" db="EMBL/GenBank/DDBJ databases">
        <title>Isolation of heavy metals resistant Paenibacillus silvae NC2 from Gold-Copper mine in ZiJin, China.</title>
        <authorList>
            <person name="Xu J."/>
            <person name="Mazhar H.S."/>
            <person name="Rensing C."/>
        </authorList>
    </citation>
    <scope>NUCLEOTIDE SEQUENCE [LARGE SCALE GENOMIC DNA]</scope>
    <source>
        <strain evidence="2 3">NC2</strain>
    </source>
</reference>
<sequence length="127" mass="14382">MENSKLKDLIEQYLKAYNTFNIDGMIDVLHESVHFKNITNGNVDAQTQGIEEFRALAEQSAQIFSQRCQVVKSIAFTDDKAEVEIDYEGILSVDLPNGMKAGESVKLQGKSIYQMKEEKLVLIEDYS</sequence>
<dbReference type="InterPro" id="IPR032710">
    <property type="entry name" value="NTF2-like_dom_sf"/>
</dbReference>
<dbReference type="EMBL" id="QKWW01000074">
    <property type="protein sequence ID" value="PZT53286.1"/>
    <property type="molecule type" value="Genomic_DNA"/>
</dbReference>
<dbReference type="AlphaFoldDB" id="A0A2W6P564"/>
<protein>
    <submittedName>
        <fullName evidence="2">Nuclear transport factor 2 family protein</fullName>
    </submittedName>
</protein>
<gene>
    <name evidence="2" type="ORF">DN757_23530</name>
</gene>
<proteinExistence type="predicted"/>
<feature type="domain" description="SnoaL-like" evidence="1">
    <location>
        <begin position="10"/>
        <end position="121"/>
    </location>
</feature>